<dbReference type="PROSITE" id="PS50123">
    <property type="entry name" value="CHER"/>
    <property type="match status" value="1"/>
</dbReference>
<dbReference type="InterPro" id="IPR000780">
    <property type="entry name" value="CheR_MeTrfase"/>
</dbReference>
<accession>A0A975FYP0</accession>
<evidence type="ECO:0000313" key="3">
    <source>
        <dbReference type="Proteomes" id="UP000676409"/>
    </source>
</evidence>
<dbReference type="EMBL" id="CP073078">
    <property type="protein sequence ID" value="QUD86741.1"/>
    <property type="molecule type" value="Genomic_DNA"/>
</dbReference>
<dbReference type="CDD" id="cd02440">
    <property type="entry name" value="AdoMet_MTases"/>
    <property type="match status" value="1"/>
</dbReference>
<dbReference type="RefSeq" id="WP_211936794.1">
    <property type="nucleotide sequence ID" value="NZ_CP073078.1"/>
</dbReference>
<dbReference type="PANTHER" id="PTHR24422">
    <property type="entry name" value="CHEMOTAXIS PROTEIN METHYLTRANSFERASE"/>
    <property type="match status" value="1"/>
</dbReference>
<dbReference type="AlphaFoldDB" id="A0A975FYP0"/>
<dbReference type="InterPro" id="IPR022642">
    <property type="entry name" value="CheR_C"/>
</dbReference>
<dbReference type="GO" id="GO:0008757">
    <property type="term" value="F:S-adenosylmethionine-dependent methyltransferase activity"/>
    <property type="evidence" value="ECO:0007669"/>
    <property type="project" value="InterPro"/>
</dbReference>
<evidence type="ECO:0000259" key="1">
    <source>
        <dbReference type="PROSITE" id="PS50123"/>
    </source>
</evidence>
<dbReference type="PRINTS" id="PR00996">
    <property type="entry name" value="CHERMTFRASE"/>
</dbReference>
<protein>
    <submittedName>
        <fullName evidence="2">Protein-glutamate O-methyltransferase CheR</fullName>
    </submittedName>
</protein>
<dbReference type="SMART" id="SM00138">
    <property type="entry name" value="MeTrc"/>
    <property type="match status" value="1"/>
</dbReference>
<name>A0A975FYP0_9CAUL</name>
<dbReference type="Gene3D" id="3.40.50.150">
    <property type="entry name" value="Vaccinia Virus protein VP39"/>
    <property type="match status" value="1"/>
</dbReference>
<dbReference type="SUPFAM" id="SSF47757">
    <property type="entry name" value="Chemotaxis receptor methyltransferase CheR, N-terminal domain"/>
    <property type="match status" value="1"/>
</dbReference>
<sequence>MRLDEIDAVCRGVRAQSGVELDPTKTYVLETRLAAVARREGYDGVGDLIEAMRLDEGVMWLATEALTHSETCFFRDRTPFRHFRDEMLPSLIGRRDRPLRVWSAGCSTGQEAYSLAMMIDEAAEAAPGLKVELFASDLSERRLEKARSGLYTQFEVQRGLPIRQLVRRFEKVDELWQAGSRLREVVRWRKINLMAELKPVGHFDVIFCRNLISMLAPEFRGPVLEKLARALTADGWLVLGADETPKGLTDQLHPVAGWPGAFGKSADVRAAA</sequence>
<dbReference type="SUPFAM" id="SSF53335">
    <property type="entry name" value="S-adenosyl-L-methionine-dependent methyltransferases"/>
    <property type="match status" value="1"/>
</dbReference>
<evidence type="ECO:0000313" key="2">
    <source>
        <dbReference type="EMBL" id="QUD86741.1"/>
    </source>
</evidence>
<dbReference type="Pfam" id="PF01739">
    <property type="entry name" value="CheR"/>
    <property type="match status" value="1"/>
</dbReference>
<feature type="domain" description="CheR-type methyltransferase" evidence="1">
    <location>
        <begin position="1"/>
        <end position="262"/>
    </location>
</feature>
<dbReference type="InterPro" id="IPR029063">
    <property type="entry name" value="SAM-dependent_MTases_sf"/>
</dbReference>
<dbReference type="PANTHER" id="PTHR24422:SF21">
    <property type="entry name" value="CHEMOTAXIS PROTEIN METHYLTRANSFERASE 1"/>
    <property type="match status" value="1"/>
</dbReference>
<dbReference type="KEGG" id="caul:KCG34_16880"/>
<gene>
    <name evidence="2" type="ORF">KCG34_16880</name>
</gene>
<organism evidence="2 3">
    <name type="scientific">Phenylobacterium montanum</name>
    <dbReference type="NCBI Taxonomy" id="2823693"/>
    <lineage>
        <taxon>Bacteria</taxon>
        <taxon>Pseudomonadati</taxon>
        <taxon>Pseudomonadota</taxon>
        <taxon>Alphaproteobacteria</taxon>
        <taxon>Caulobacterales</taxon>
        <taxon>Caulobacteraceae</taxon>
        <taxon>Phenylobacterium</taxon>
    </lineage>
</organism>
<dbReference type="InterPro" id="IPR050903">
    <property type="entry name" value="Bact_Chemotaxis_MeTrfase"/>
</dbReference>
<proteinExistence type="predicted"/>
<keyword evidence="3" id="KW-1185">Reference proteome</keyword>
<dbReference type="Proteomes" id="UP000676409">
    <property type="component" value="Chromosome"/>
</dbReference>
<reference evidence="2" key="1">
    <citation type="submission" date="2021-04" db="EMBL/GenBank/DDBJ databases">
        <title>The complete genome sequence of Caulobacter sp. S6.</title>
        <authorList>
            <person name="Tang Y."/>
            <person name="Ouyang W."/>
            <person name="Liu Q."/>
            <person name="Huang B."/>
            <person name="Guo Z."/>
            <person name="Lei P."/>
        </authorList>
    </citation>
    <scope>NUCLEOTIDE SEQUENCE</scope>
    <source>
        <strain evidence="2">S6</strain>
    </source>
</reference>